<feature type="non-terminal residue" evidence="3">
    <location>
        <position position="1"/>
    </location>
</feature>
<dbReference type="InterPro" id="IPR044241">
    <property type="entry name" value="TxlA/HCF164"/>
</dbReference>
<dbReference type="InterPro" id="IPR036249">
    <property type="entry name" value="Thioredoxin-like_sf"/>
</dbReference>
<sequence>PIKITATYIFVPMPGRLRMQVAPRSSFSPLPRCRPARTWPISYYLNRPTRGLSVALRAENTTQTTTQEVAVENAVPLESAPGAVVLPSAPETRKGNTGVAVGAVAAAVLLFALPRLGGGSPPTLATLEQMSTPLDVALVNGRPTLVEFYANWCEVCRELVPDEYELEKQYQGKVNFVMLNIENSKWAPEAAEFGVRGIPHFVFFDKTGEPLAAAVGRMPRQVLEGNLEALASDAPLPYAGAQGRTSSPAPPPGAMAGPKQTMPRDHA</sequence>
<dbReference type="Pfam" id="PF00085">
    <property type="entry name" value="Thioredoxin"/>
    <property type="match status" value="1"/>
</dbReference>
<feature type="region of interest" description="Disordered" evidence="1">
    <location>
        <begin position="234"/>
        <end position="267"/>
    </location>
</feature>
<dbReference type="EMBL" id="BSDZ01000021">
    <property type="protein sequence ID" value="GLI64993.1"/>
    <property type="molecule type" value="Genomic_DNA"/>
</dbReference>
<dbReference type="PROSITE" id="PS51352">
    <property type="entry name" value="THIOREDOXIN_2"/>
    <property type="match status" value="1"/>
</dbReference>
<accession>A0ABQ5S6C8</accession>
<dbReference type="PANTHER" id="PTHR47353:SF1">
    <property type="entry name" value="THIOREDOXIN-LIKE PROTEIN HCF164, CHLOROPLASTIC"/>
    <property type="match status" value="1"/>
</dbReference>
<protein>
    <recommendedName>
        <fullName evidence="2">Thioredoxin domain-containing protein</fullName>
    </recommendedName>
</protein>
<dbReference type="SUPFAM" id="SSF52833">
    <property type="entry name" value="Thioredoxin-like"/>
    <property type="match status" value="1"/>
</dbReference>
<feature type="domain" description="Thioredoxin" evidence="2">
    <location>
        <begin position="102"/>
        <end position="232"/>
    </location>
</feature>
<reference evidence="3 4" key="1">
    <citation type="journal article" date="2023" name="IScience">
        <title>Expanded male sex-determining region conserved during the evolution of homothallism in the green alga Volvox.</title>
        <authorList>
            <person name="Yamamoto K."/>
            <person name="Matsuzaki R."/>
            <person name="Mahakham W."/>
            <person name="Heman W."/>
            <person name="Sekimoto H."/>
            <person name="Kawachi M."/>
            <person name="Minakuchi Y."/>
            <person name="Toyoda A."/>
            <person name="Nozaki H."/>
        </authorList>
    </citation>
    <scope>NUCLEOTIDE SEQUENCE [LARGE SCALE GENOMIC DNA]</scope>
    <source>
        <strain evidence="3 4">NIES-4468</strain>
    </source>
</reference>
<organism evidence="3 4">
    <name type="scientific">Volvox africanus</name>
    <dbReference type="NCBI Taxonomy" id="51714"/>
    <lineage>
        <taxon>Eukaryota</taxon>
        <taxon>Viridiplantae</taxon>
        <taxon>Chlorophyta</taxon>
        <taxon>core chlorophytes</taxon>
        <taxon>Chlorophyceae</taxon>
        <taxon>CS clade</taxon>
        <taxon>Chlamydomonadales</taxon>
        <taxon>Volvocaceae</taxon>
        <taxon>Volvox</taxon>
    </lineage>
</organism>
<name>A0ABQ5S6C8_9CHLO</name>
<comment type="caution">
    <text evidence="3">The sequence shown here is derived from an EMBL/GenBank/DDBJ whole genome shotgun (WGS) entry which is preliminary data.</text>
</comment>
<dbReference type="Proteomes" id="UP001165090">
    <property type="component" value="Unassembled WGS sequence"/>
</dbReference>
<gene>
    <name evidence="3" type="ORF">VaNZ11_008418</name>
</gene>
<dbReference type="PANTHER" id="PTHR47353">
    <property type="entry name" value="THIOREDOXIN-LIKE PROTEIN HCF164, CHLOROPLASTIC"/>
    <property type="match status" value="1"/>
</dbReference>
<evidence type="ECO:0000313" key="4">
    <source>
        <dbReference type="Proteomes" id="UP001165090"/>
    </source>
</evidence>
<proteinExistence type="predicted"/>
<evidence type="ECO:0000259" key="2">
    <source>
        <dbReference type="PROSITE" id="PS51352"/>
    </source>
</evidence>
<dbReference type="InterPro" id="IPR013766">
    <property type="entry name" value="Thioredoxin_domain"/>
</dbReference>
<keyword evidence="4" id="KW-1185">Reference proteome</keyword>
<evidence type="ECO:0000313" key="3">
    <source>
        <dbReference type="EMBL" id="GLI64993.1"/>
    </source>
</evidence>
<evidence type="ECO:0000256" key="1">
    <source>
        <dbReference type="SAM" id="MobiDB-lite"/>
    </source>
</evidence>
<dbReference type="Gene3D" id="3.40.30.10">
    <property type="entry name" value="Glutaredoxin"/>
    <property type="match status" value="1"/>
</dbReference>